<evidence type="ECO:0000313" key="2">
    <source>
        <dbReference type="EMBL" id="NOJ50052.1"/>
    </source>
</evidence>
<name>A0A7Y4HB58_9BRAD</name>
<evidence type="ECO:0000256" key="1">
    <source>
        <dbReference type="SAM" id="SignalP"/>
    </source>
</evidence>
<proteinExistence type="predicted"/>
<feature type="chain" id="PRO_5030865041" evidence="1">
    <location>
        <begin position="27"/>
        <end position="84"/>
    </location>
</feature>
<sequence>MRRILGLCAVAAVGFTAIAASSPAEAAYHLIRWQDTGFCQIWDRSIPTVPYPGNFTVIVGSEVPTFGDALVFKDGMLRSGACAF</sequence>
<dbReference type="Proteomes" id="UP000528734">
    <property type="component" value="Unassembled WGS sequence"/>
</dbReference>
<evidence type="ECO:0000313" key="3">
    <source>
        <dbReference type="Proteomes" id="UP000528734"/>
    </source>
</evidence>
<dbReference type="AlphaFoldDB" id="A0A7Y4HB58"/>
<dbReference type="RefSeq" id="WP_171713103.1">
    <property type="nucleotide sequence ID" value="NZ_JAAVLW010000009.1"/>
</dbReference>
<reference evidence="2 3" key="1">
    <citation type="submission" date="2020-03" db="EMBL/GenBank/DDBJ databases">
        <title>Bradyrhizobium diversity isolated from nodules of Muelleranthus trifoliolatus.</title>
        <authorList>
            <person name="Klepa M."/>
            <person name="Helene L."/>
            <person name="Hungria M."/>
        </authorList>
    </citation>
    <scope>NUCLEOTIDE SEQUENCE [LARGE SCALE GENOMIC DNA]</scope>
    <source>
        <strain evidence="2 3">WSM 1744</strain>
    </source>
</reference>
<feature type="signal peptide" evidence="1">
    <location>
        <begin position="1"/>
        <end position="26"/>
    </location>
</feature>
<dbReference type="EMBL" id="JAAVLW010000009">
    <property type="protein sequence ID" value="NOJ50052.1"/>
    <property type="molecule type" value="Genomic_DNA"/>
</dbReference>
<keyword evidence="1" id="KW-0732">Signal</keyword>
<organism evidence="2 3">
    <name type="scientific">Bradyrhizobium archetypum</name>
    <dbReference type="NCBI Taxonomy" id="2721160"/>
    <lineage>
        <taxon>Bacteria</taxon>
        <taxon>Pseudomonadati</taxon>
        <taxon>Pseudomonadota</taxon>
        <taxon>Alphaproteobacteria</taxon>
        <taxon>Hyphomicrobiales</taxon>
        <taxon>Nitrobacteraceae</taxon>
        <taxon>Bradyrhizobium</taxon>
    </lineage>
</organism>
<comment type="caution">
    <text evidence="2">The sequence shown here is derived from an EMBL/GenBank/DDBJ whole genome shotgun (WGS) entry which is preliminary data.</text>
</comment>
<gene>
    <name evidence="2" type="ORF">HCN50_28020</name>
</gene>
<keyword evidence="3" id="KW-1185">Reference proteome</keyword>
<protein>
    <submittedName>
        <fullName evidence="2">Uncharacterized protein</fullName>
    </submittedName>
</protein>
<accession>A0A7Y4HB58</accession>